<feature type="region of interest" description="Disordered" evidence="1">
    <location>
        <begin position="1"/>
        <end position="65"/>
    </location>
</feature>
<dbReference type="PANTHER" id="PTHR36172:SF1">
    <property type="entry name" value="RESOLVASE-RELATED"/>
    <property type="match status" value="1"/>
</dbReference>
<dbReference type="AlphaFoldDB" id="A0AA35RSR1"/>
<accession>A0AA35RSR1</accession>
<organism evidence="3 4">
    <name type="scientific">Geodia barretti</name>
    <name type="common">Barrett's horny sponge</name>
    <dbReference type="NCBI Taxonomy" id="519541"/>
    <lineage>
        <taxon>Eukaryota</taxon>
        <taxon>Metazoa</taxon>
        <taxon>Porifera</taxon>
        <taxon>Demospongiae</taxon>
        <taxon>Heteroscleromorpha</taxon>
        <taxon>Tetractinellida</taxon>
        <taxon>Astrophorina</taxon>
        <taxon>Geodiidae</taxon>
        <taxon>Geodia</taxon>
    </lineage>
</organism>
<dbReference type="Pfam" id="PF00239">
    <property type="entry name" value="Resolvase"/>
    <property type="match status" value="1"/>
</dbReference>
<name>A0AA35RSR1_GEOBA</name>
<evidence type="ECO:0000313" key="4">
    <source>
        <dbReference type="Proteomes" id="UP001174909"/>
    </source>
</evidence>
<dbReference type="SUPFAM" id="SSF53041">
    <property type="entry name" value="Resolvase-like"/>
    <property type="match status" value="1"/>
</dbReference>
<dbReference type="InterPro" id="IPR048046">
    <property type="entry name" value="Transpos_IS607"/>
</dbReference>
<dbReference type="GO" id="GO:0000150">
    <property type="term" value="F:DNA strand exchange activity"/>
    <property type="evidence" value="ECO:0007669"/>
    <property type="project" value="InterPro"/>
</dbReference>
<feature type="non-terminal residue" evidence="3">
    <location>
        <position position="179"/>
    </location>
</feature>
<evidence type="ECO:0000313" key="3">
    <source>
        <dbReference type="EMBL" id="CAI8015871.1"/>
    </source>
</evidence>
<comment type="caution">
    <text evidence="3">The sequence shown here is derived from an EMBL/GenBank/DDBJ whole genome shotgun (WGS) entry which is preliminary data.</text>
</comment>
<dbReference type="InterPro" id="IPR006119">
    <property type="entry name" value="Resolv_N"/>
</dbReference>
<dbReference type="InterPro" id="IPR036162">
    <property type="entry name" value="Resolvase-like_N_sf"/>
</dbReference>
<evidence type="ECO:0000256" key="1">
    <source>
        <dbReference type="SAM" id="MobiDB-lite"/>
    </source>
</evidence>
<reference evidence="3" key="1">
    <citation type="submission" date="2023-03" db="EMBL/GenBank/DDBJ databases">
        <authorList>
            <person name="Steffen K."/>
            <person name="Cardenas P."/>
        </authorList>
    </citation>
    <scope>NUCLEOTIDE SEQUENCE</scope>
</reference>
<dbReference type="Gene3D" id="3.40.50.1390">
    <property type="entry name" value="Resolvase, N-terminal catalytic domain"/>
    <property type="match status" value="1"/>
</dbReference>
<gene>
    <name evidence="3" type="ORF">GBAR_LOCUS9805</name>
</gene>
<proteinExistence type="predicted"/>
<dbReference type="Gene3D" id="1.10.287.2170">
    <property type="match status" value="1"/>
</dbReference>
<dbReference type="GO" id="GO:0003677">
    <property type="term" value="F:DNA binding"/>
    <property type="evidence" value="ECO:0007669"/>
    <property type="project" value="InterPro"/>
</dbReference>
<sequence length="179" mass="19805">MPTRAKSPTTETPPDSASMTSTPTSKATRKTTRKQPGGRNSLLLPRQLPQAKRRPAKTGPVHAGTFPDANIVTDVGGGLNFQRKGLVSLLERLHRGDKLQIVVAHRDRLARFGFELIQWMAEQNGGEILVLDNTDHSPQQELTEDILAILHTFSCRLHGLRRYRNQIQADKDLSDSGPA</sequence>
<dbReference type="SMART" id="SM00857">
    <property type="entry name" value="Resolvase"/>
    <property type="match status" value="1"/>
</dbReference>
<protein>
    <submittedName>
        <fullName evidence="3">Resolvase R771</fullName>
    </submittedName>
</protein>
<evidence type="ECO:0000259" key="2">
    <source>
        <dbReference type="SMART" id="SM00857"/>
    </source>
</evidence>
<dbReference type="EMBL" id="CASHTH010001473">
    <property type="protein sequence ID" value="CAI8015871.1"/>
    <property type="molecule type" value="Genomic_DNA"/>
</dbReference>
<keyword evidence="4" id="KW-1185">Reference proteome</keyword>
<dbReference type="InterPro" id="IPR051491">
    <property type="entry name" value="Recombinase/Transposase-rel"/>
</dbReference>
<dbReference type="Proteomes" id="UP001174909">
    <property type="component" value="Unassembled WGS sequence"/>
</dbReference>
<feature type="compositionally biased region" description="Polar residues" evidence="1">
    <location>
        <begin position="1"/>
        <end position="26"/>
    </location>
</feature>
<dbReference type="NCBIfam" id="NF033518">
    <property type="entry name" value="transpos_IS607"/>
    <property type="match status" value="1"/>
</dbReference>
<dbReference type="PANTHER" id="PTHR36172">
    <property type="match status" value="1"/>
</dbReference>
<feature type="domain" description="Resolvase/invertase-type recombinase catalytic" evidence="2">
    <location>
        <begin position="28"/>
        <end position="179"/>
    </location>
</feature>